<evidence type="ECO:0000256" key="1">
    <source>
        <dbReference type="ARBA" id="ARBA00022679"/>
    </source>
</evidence>
<feature type="binding site" evidence="9">
    <location>
        <position position="351"/>
    </location>
    <ligand>
        <name>K(+)</name>
        <dbReference type="ChEBI" id="CHEBI:29103"/>
    </ligand>
</feature>
<dbReference type="EMBL" id="LN483157">
    <property type="protein sequence ID" value="CED83618.1"/>
    <property type="molecule type" value="Genomic_DNA"/>
</dbReference>
<reference evidence="11" key="1">
    <citation type="submission" date="2014-08" db="EMBL/GenBank/DDBJ databases">
        <authorList>
            <person name="Sharma Rahul"/>
            <person name="Thines Marco"/>
        </authorList>
    </citation>
    <scope>NUCLEOTIDE SEQUENCE</scope>
</reference>
<comment type="function">
    <text evidence="9">Catalyzes the phosphorylation of ribose at O-5 in a reaction requiring ATP and magnesium. The resulting D-ribose-5-phosphate can then be used either for sythesis of nucleotides, histidine, and tryptophan, or as a component of the pentose phosphate pathway.</text>
</comment>
<dbReference type="GO" id="GO:0005737">
    <property type="term" value="C:cytoplasm"/>
    <property type="evidence" value="ECO:0007669"/>
    <property type="project" value="UniProtKB-SubCell"/>
</dbReference>
<dbReference type="PANTHER" id="PTHR10584:SF166">
    <property type="entry name" value="RIBOKINASE"/>
    <property type="match status" value="1"/>
</dbReference>
<dbReference type="GO" id="GO:0046872">
    <property type="term" value="F:metal ion binding"/>
    <property type="evidence" value="ECO:0007669"/>
    <property type="project" value="UniProtKB-KW"/>
</dbReference>
<dbReference type="GO" id="GO:0019303">
    <property type="term" value="P:D-ribose catabolic process"/>
    <property type="evidence" value="ECO:0007669"/>
    <property type="project" value="UniProtKB-UniRule"/>
</dbReference>
<dbReference type="GO" id="GO:0004747">
    <property type="term" value="F:ribokinase activity"/>
    <property type="evidence" value="ECO:0007669"/>
    <property type="project" value="UniProtKB-UniRule"/>
</dbReference>
<feature type="domain" description="Carbohydrate kinase PfkB" evidence="10">
    <location>
        <begin position="260"/>
        <end position="358"/>
    </location>
</feature>
<comment type="cofactor">
    <cofactor evidence="9">
        <name>Mg(2+)</name>
        <dbReference type="ChEBI" id="CHEBI:18420"/>
    </cofactor>
    <text evidence="9">Requires a divalent cation, most likely magnesium in vivo, as an electrophilic catalyst to aid phosphoryl group transfer. It is the chelate of the metal and the nucleotide that is the actual substrate.</text>
</comment>
<dbReference type="EC" id="2.7.1.15" evidence="9"/>
<comment type="activity regulation">
    <text evidence="9">Activated by a monovalent cation that binds near, but not in, the active site. The most likely occupant of the site in vivo is potassium. Ion binding induces a conformational change that may alter substrate affinity.</text>
</comment>
<feature type="binding site" evidence="9">
    <location>
        <position position="138"/>
    </location>
    <ligand>
        <name>substrate</name>
    </ligand>
</feature>
<feature type="binding site" evidence="9">
    <location>
        <position position="346"/>
    </location>
    <ligand>
        <name>K(+)</name>
        <dbReference type="ChEBI" id="CHEBI:29103"/>
    </ligand>
</feature>
<feature type="binding site" evidence="9">
    <location>
        <position position="300"/>
    </location>
    <ligand>
        <name>K(+)</name>
        <dbReference type="ChEBI" id="CHEBI:29103"/>
    </ligand>
</feature>
<evidence type="ECO:0000256" key="9">
    <source>
        <dbReference type="HAMAP-Rule" id="MF_03215"/>
    </source>
</evidence>
<evidence type="ECO:0000256" key="7">
    <source>
        <dbReference type="ARBA" id="ARBA00022958"/>
    </source>
</evidence>
<dbReference type="GO" id="GO:0005524">
    <property type="term" value="F:ATP binding"/>
    <property type="evidence" value="ECO:0007669"/>
    <property type="project" value="UniProtKB-UniRule"/>
</dbReference>
<keyword evidence="7 9" id="KW-0630">Potassium</keyword>
<keyword evidence="9" id="KW-0539">Nucleus</keyword>
<feature type="binding site" evidence="9">
    <location>
        <begin position="305"/>
        <end position="306"/>
    </location>
    <ligand>
        <name>ATP</name>
        <dbReference type="ChEBI" id="CHEBI:30616"/>
    </ligand>
</feature>
<accession>A0A0F7SUF5</accession>
<evidence type="ECO:0000313" key="11">
    <source>
        <dbReference type="EMBL" id="CED83618.1"/>
    </source>
</evidence>
<dbReference type="AlphaFoldDB" id="A0A0F7SUF5"/>
<comment type="similarity">
    <text evidence="9">Belongs to the carbohydrate kinase PfkB family. Ribokinase subfamily.</text>
</comment>
<dbReference type="InterPro" id="IPR002139">
    <property type="entry name" value="Ribo/fructo_kinase"/>
</dbReference>
<keyword evidence="1 9" id="KW-0808">Transferase</keyword>
<keyword evidence="9" id="KW-0963">Cytoplasm</keyword>
<feature type="binding site" evidence="9">
    <location>
        <position position="302"/>
    </location>
    <ligand>
        <name>K(+)</name>
        <dbReference type="ChEBI" id="CHEBI:29103"/>
    </ligand>
</feature>
<keyword evidence="2 9" id="KW-0479">Metal-binding</keyword>
<dbReference type="Gene3D" id="3.40.1190.20">
    <property type="match status" value="2"/>
</dbReference>
<feature type="binding site" evidence="9">
    <location>
        <position position="306"/>
    </location>
    <ligand>
        <name>substrate</name>
    </ligand>
</feature>
<dbReference type="GO" id="GO:0005634">
    <property type="term" value="C:nucleus"/>
    <property type="evidence" value="ECO:0007669"/>
    <property type="project" value="UniProtKB-SubCell"/>
</dbReference>
<proteinExistence type="inferred from homology"/>
<evidence type="ECO:0000259" key="10">
    <source>
        <dbReference type="Pfam" id="PF00294"/>
    </source>
</evidence>
<keyword evidence="8 9" id="KW-0119">Carbohydrate metabolism</keyword>
<sequence length="369" mass="38914">MPAEPLCLVRGSINVDEFFHLPHIVRPGETISSTSLSRRAGGKGANQACAVARSAGGPVRLIGAVGADGIWAKDLLESYGVDVDGVVVQKDGVTGRAVIQLDGEGENCIILYQGANHAELPLPSEFSPRPSHLLLQNEIPLPQTLHYLSLCPPTSSSSEGTSAIFNPSPMLSSEEIASFPWWKLGWLIVNEGEMEDLLKDLSSSSDSSSPSADIKHLKESIETIGEAAPEKYETFLPTLLQLARHKSLQPPAGSHKTTSPSIVLTLGSAGSFALLSPSGPSGRYGLIYTPASKLQGETRDTTGAGDCFAGFLVGGLMRLLGEGKSESDQQGMRDVMRVATQAAGMCVESHGAQEAVPEMKSVQARLAAL</sequence>
<organism evidence="11">
    <name type="scientific">Phaffia rhodozyma</name>
    <name type="common">Yeast</name>
    <name type="synonym">Xanthophyllomyces dendrorhous</name>
    <dbReference type="NCBI Taxonomy" id="264483"/>
    <lineage>
        <taxon>Eukaryota</taxon>
        <taxon>Fungi</taxon>
        <taxon>Dikarya</taxon>
        <taxon>Basidiomycota</taxon>
        <taxon>Agaricomycotina</taxon>
        <taxon>Tremellomycetes</taxon>
        <taxon>Cystofilobasidiales</taxon>
        <taxon>Mrakiaceae</taxon>
        <taxon>Phaffia</taxon>
    </lineage>
</organism>
<dbReference type="UniPathway" id="UPA00916">
    <property type="reaction ID" value="UER00889"/>
</dbReference>
<keyword evidence="3 9" id="KW-0547">Nucleotide-binding</keyword>
<comment type="catalytic activity">
    <reaction evidence="9">
        <text>D-ribose + ATP = D-ribose 5-phosphate + ADP + H(+)</text>
        <dbReference type="Rhea" id="RHEA:13697"/>
        <dbReference type="ChEBI" id="CHEBI:15378"/>
        <dbReference type="ChEBI" id="CHEBI:30616"/>
        <dbReference type="ChEBI" id="CHEBI:47013"/>
        <dbReference type="ChEBI" id="CHEBI:78346"/>
        <dbReference type="ChEBI" id="CHEBI:456216"/>
        <dbReference type="EC" id="2.7.1.15"/>
    </reaction>
</comment>
<comment type="subcellular location">
    <subcellularLocation>
        <location evidence="9">Cytoplasm</location>
    </subcellularLocation>
    <subcellularLocation>
        <location evidence="9">Nucleus</location>
    </subcellularLocation>
</comment>
<protein>
    <recommendedName>
        <fullName evidence="9">Ribokinase</fullName>
        <shortName evidence="9">RK</shortName>
        <ecNumber evidence="9">2.7.1.15</ecNumber>
    </recommendedName>
</protein>
<feature type="binding site" evidence="9">
    <location>
        <position position="190"/>
    </location>
    <ligand>
        <name>ATP</name>
        <dbReference type="ChEBI" id="CHEBI:30616"/>
    </ligand>
</feature>
<evidence type="ECO:0000256" key="6">
    <source>
        <dbReference type="ARBA" id="ARBA00022842"/>
    </source>
</evidence>
<name>A0A0F7SUF5_PHARH</name>
<dbReference type="PRINTS" id="PR00990">
    <property type="entry name" value="RIBOKINASE"/>
</dbReference>
<feature type="domain" description="Carbohydrate kinase PfkB" evidence="10">
    <location>
        <begin position="24"/>
        <end position="124"/>
    </location>
</feature>
<dbReference type="PANTHER" id="PTHR10584">
    <property type="entry name" value="SUGAR KINASE"/>
    <property type="match status" value="1"/>
</dbReference>
<feature type="binding site" evidence="9">
    <location>
        <position position="349"/>
    </location>
    <ligand>
        <name>K(+)</name>
        <dbReference type="ChEBI" id="CHEBI:29103"/>
    </ligand>
</feature>
<dbReference type="SUPFAM" id="SSF53613">
    <property type="entry name" value="Ribokinase-like"/>
    <property type="match status" value="1"/>
</dbReference>
<dbReference type="InterPro" id="IPR029056">
    <property type="entry name" value="Ribokinase-like"/>
</dbReference>
<evidence type="ECO:0000256" key="8">
    <source>
        <dbReference type="ARBA" id="ARBA00023277"/>
    </source>
</evidence>
<comment type="pathway">
    <text evidence="9">Carbohydrate metabolism; D-ribose degradation; D-ribose 5-phosphate from beta-D-ribopyranose: step 2/2.</text>
</comment>
<dbReference type="InterPro" id="IPR011611">
    <property type="entry name" value="PfkB_dom"/>
</dbReference>
<keyword evidence="5 9" id="KW-0067">ATP-binding</keyword>
<dbReference type="InterPro" id="IPR011877">
    <property type="entry name" value="Ribokinase"/>
</dbReference>
<evidence type="ECO:0000256" key="3">
    <source>
        <dbReference type="ARBA" id="ARBA00022741"/>
    </source>
</evidence>
<evidence type="ECO:0000256" key="2">
    <source>
        <dbReference type="ARBA" id="ARBA00022723"/>
    </source>
</evidence>
<comment type="caution">
    <text evidence="9">Lacks conserved residue(s) required for the propagation of feature annotation.</text>
</comment>
<dbReference type="Pfam" id="PF00294">
    <property type="entry name" value="PfkB"/>
    <property type="match status" value="2"/>
</dbReference>
<feature type="active site" description="Proton acceptor" evidence="9">
    <location>
        <position position="306"/>
    </location>
</feature>
<feature type="binding site" evidence="9">
    <location>
        <begin position="14"/>
        <end position="16"/>
    </location>
    <ligand>
        <name>substrate</name>
    </ligand>
</feature>
<evidence type="ECO:0000256" key="5">
    <source>
        <dbReference type="ARBA" id="ARBA00022840"/>
    </source>
</evidence>
<feature type="binding site" evidence="9">
    <location>
        <begin position="42"/>
        <end position="46"/>
    </location>
    <ligand>
        <name>substrate</name>
    </ligand>
</feature>
<keyword evidence="6 9" id="KW-0460">Magnesium</keyword>
<comment type="subunit">
    <text evidence="9">Homodimer.</text>
</comment>
<dbReference type="HAMAP" id="MF_01987">
    <property type="entry name" value="Ribokinase"/>
    <property type="match status" value="1"/>
</dbReference>
<feature type="binding site" evidence="9">
    <location>
        <begin position="265"/>
        <end position="270"/>
    </location>
    <ligand>
        <name>ATP</name>
        <dbReference type="ChEBI" id="CHEBI:30616"/>
    </ligand>
</feature>
<keyword evidence="4 9" id="KW-0418">Kinase</keyword>
<evidence type="ECO:0000256" key="4">
    <source>
        <dbReference type="ARBA" id="ARBA00022777"/>
    </source>
</evidence>